<dbReference type="HOGENOM" id="CLU_2206675_0_0_9"/>
<dbReference type="RefSeq" id="WP_008211486.1">
    <property type="nucleotide sequence ID" value="NZ_JH414931.1"/>
</dbReference>
<sequence length="107" mass="12307">MKKMALTYEYDWMQGYSFANIHVFSSGKEALKYQNEIAPTMFARGANTRKNNTIPPHGERQVGIGFRGINARYLEPDEIEIYKKFGDNTVCDQKNNKLIAPKEEDNV</sequence>
<keyword evidence="2" id="KW-1185">Reference proteome</keyword>
<dbReference type="AlphaFoldDB" id="G9ZM69"/>
<comment type="caution">
    <text evidence="1">The sequence shown here is derived from an EMBL/GenBank/DDBJ whole genome shotgun (WGS) entry which is preliminary data.</text>
</comment>
<dbReference type="Proteomes" id="UP000004625">
    <property type="component" value="Unassembled WGS sequence"/>
</dbReference>
<accession>G9ZM69</accession>
<name>G9ZM69_9LACO</name>
<reference evidence="1 2" key="1">
    <citation type="submission" date="2011-09" db="EMBL/GenBank/DDBJ databases">
        <authorList>
            <person name="Weinstock G."/>
            <person name="Sodergren E."/>
            <person name="Clifton S."/>
            <person name="Fulton L."/>
            <person name="Fulton B."/>
            <person name="Courtney L."/>
            <person name="Fronick C."/>
            <person name="Harrison M."/>
            <person name="Strong C."/>
            <person name="Farmer C."/>
            <person name="Delahaunty K."/>
            <person name="Markovic C."/>
            <person name="Hall O."/>
            <person name="Minx P."/>
            <person name="Tomlinson C."/>
            <person name="Mitreva M."/>
            <person name="Hou S."/>
            <person name="Chen J."/>
            <person name="Wollam A."/>
            <person name="Pepin K.H."/>
            <person name="Johnson M."/>
            <person name="Bhonagiri V."/>
            <person name="Zhang X."/>
            <person name="Suruliraj S."/>
            <person name="Warren W."/>
            <person name="Chinwalla A."/>
            <person name="Mardis E.R."/>
            <person name="Wilson R.K."/>
        </authorList>
    </citation>
    <scope>NUCLEOTIDE SEQUENCE [LARGE SCALE GENOMIC DNA]</scope>
    <source>
        <strain evidence="1 2">F0439</strain>
    </source>
</reference>
<evidence type="ECO:0000313" key="2">
    <source>
        <dbReference type="Proteomes" id="UP000004625"/>
    </source>
</evidence>
<evidence type="ECO:0000313" key="1">
    <source>
        <dbReference type="EMBL" id="EHL99834.1"/>
    </source>
</evidence>
<proteinExistence type="predicted"/>
<organism evidence="1 2">
    <name type="scientific">Lentilactobacillus parafarraginis F0439</name>
    <dbReference type="NCBI Taxonomy" id="797515"/>
    <lineage>
        <taxon>Bacteria</taxon>
        <taxon>Bacillati</taxon>
        <taxon>Bacillota</taxon>
        <taxon>Bacilli</taxon>
        <taxon>Lactobacillales</taxon>
        <taxon>Lactobacillaceae</taxon>
        <taxon>Lentilactobacillus</taxon>
    </lineage>
</organism>
<protein>
    <submittedName>
        <fullName evidence="1">Uncharacterized protein</fullName>
    </submittedName>
</protein>
<gene>
    <name evidence="1" type="ORF">HMPREF9103_00817</name>
</gene>
<dbReference type="STRING" id="797515.HMPREF9103_00817"/>
<dbReference type="EMBL" id="AGEY01000034">
    <property type="protein sequence ID" value="EHL99834.1"/>
    <property type="molecule type" value="Genomic_DNA"/>
</dbReference>